<sequence>MNEDYSQPFFVPHRMAKRLGWAHAGYLPALEQPRPIPHREHIFLEHIAALKSEIDSLKRGYHTHKKRTSKSFKYK</sequence>
<comment type="caution">
    <text evidence="1">The sequence shown here is derived from an EMBL/GenBank/DDBJ whole genome shotgun (WGS) entry which is preliminary data.</text>
</comment>
<organism evidence="1">
    <name type="scientific">marine sediment metagenome</name>
    <dbReference type="NCBI Taxonomy" id="412755"/>
    <lineage>
        <taxon>unclassified sequences</taxon>
        <taxon>metagenomes</taxon>
        <taxon>ecological metagenomes</taxon>
    </lineage>
</organism>
<accession>A0A0F9C237</accession>
<gene>
    <name evidence="1" type="ORF">LCGC14_2661010</name>
</gene>
<dbReference type="EMBL" id="LAZR01046402">
    <property type="protein sequence ID" value="KKK96614.1"/>
    <property type="molecule type" value="Genomic_DNA"/>
</dbReference>
<name>A0A0F9C237_9ZZZZ</name>
<protein>
    <submittedName>
        <fullName evidence="1">Uncharacterized protein</fullName>
    </submittedName>
</protein>
<evidence type="ECO:0000313" key="1">
    <source>
        <dbReference type="EMBL" id="KKK96614.1"/>
    </source>
</evidence>
<dbReference type="AlphaFoldDB" id="A0A0F9C237"/>
<reference evidence="1" key="1">
    <citation type="journal article" date="2015" name="Nature">
        <title>Complex archaea that bridge the gap between prokaryotes and eukaryotes.</title>
        <authorList>
            <person name="Spang A."/>
            <person name="Saw J.H."/>
            <person name="Jorgensen S.L."/>
            <person name="Zaremba-Niedzwiedzka K."/>
            <person name="Martijn J."/>
            <person name="Lind A.E."/>
            <person name="van Eijk R."/>
            <person name="Schleper C."/>
            <person name="Guy L."/>
            <person name="Ettema T.J."/>
        </authorList>
    </citation>
    <scope>NUCLEOTIDE SEQUENCE</scope>
</reference>
<proteinExistence type="predicted"/>